<keyword evidence="13" id="KW-1185">Reference proteome</keyword>
<dbReference type="GO" id="GO:0005524">
    <property type="term" value="F:ATP binding"/>
    <property type="evidence" value="ECO:0007669"/>
    <property type="project" value="UniProtKB-KW"/>
</dbReference>
<dbReference type="PANTHER" id="PTHR33571">
    <property type="entry name" value="SSL8005 PROTEIN"/>
    <property type="match status" value="1"/>
</dbReference>
<dbReference type="Gene3D" id="3.30.460.10">
    <property type="entry name" value="Beta Polymerase, domain 2"/>
    <property type="match status" value="1"/>
</dbReference>
<keyword evidence="4" id="KW-0548">Nucleotidyltransferase</keyword>
<dbReference type="Pfam" id="PF01909">
    <property type="entry name" value="NTP_transf_2"/>
    <property type="match status" value="1"/>
</dbReference>
<evidence type="ECO:0000256" key="6">
    <source>
        <dbReference type="ARBA" id="ARBA00022741"/>
    </source>
</evidence>
<dbReference type="Proteomes" id="UP000289954">
    <property type="component" value="Unassembled WGS sequence"/>
</dbReference>
<keyword evidence="8" id="KW-0460">Magnesium</keyword>
<evidence type="ECO:0000256" key="10">
    <source>
        <dbReference type="SAM" id="MobiDB-lite"/>
    </source>
</evidence>
<gene>
    <name evidence="12" type="ORF">CBZ_16610</name>
</gene>
<evidence type="ECO:0000313" key="12">
    <source>
        <dbReference type="EMBL" id="GCE76605.1"/>
    </source>
</evidence>
<sequence>MSEPSGGRAAEGARQDEDAELVDGTDDPRSGRLAKVQRHRAQIRAAARRAGATRIEVFGSVARGQDGPDSDVDFLVDLDVRVVGLLPLIGLTRDLEEILGERVDVASRPALGDHVAPSALDDAVVV</sequence>
<dbReference type="InterPro" id="IPR002934">
    <property type="entry name" value="Polymerase_NTP_transf_dom"/>
</dbReference>
<reference evidence="12 13" key="1">
    <citation type="submission" date="2019-01" db="EMBL/GenBank/DDBJ databases">
        <title>Draft genome sequence of Cellulomonas takizawaensis strain TKZ-21.</title>
        <authorList>
            <person name="Yamamura H."/>
            <person name="Hayashi T."/>
            <person name="Hamada M."/>
            <person name="Serisawa Y."/>
            <person name="Matsuyama K."/>
            <person name="Nakagawa Y."/>
            <person name="Otoguro M."/>
            <person name="Yanagida F."/>
            <person name="Hayakawa M."/>
        </authorList>
    </citation>
    <scope>NUCLEOTIDE SEQUENCE [LARGE SCALE GENOMIC DNA]</scope>
    <source>
        <strain evidence="12 13">NBRC12680</strain>
    </source>
</reference>
<dbReference type="AlphaFoldDB" id="A0A402DR72"/>
<evidence type="ECO:0000256" key="8">
    <source>
        <dbReference type="ARBA" id="ARBA00022842"/>
    </source>
</evidence>
<evidence type="ECO:0000256" key="7">
    <source>
        <dbReference type="ARBA" id="ARBA00022840"/>
    </source>
</evidence>
<comment type="caution">
    <text evidence="12">The sequence shown here is derived from an EMBL/GenBank/DDBJ whole genome shotgun (WGS) entry which is preliminary data.</text>
</comment>
<dbReference type="GO" id="GO:0016779">
    <property type="term" value="F:nucleotidyltransferase activity"/>
    <property type="evidence" value="ECO:0007669"/>
    <property type="project" value="UniProtKB-KW"/>
</dbReference>
<organism evidence="12 13">
    <name type="scientific">Cellulomonas biazotea</name>
    <dbReference type="NCBI Taxonomy" id="1709"/>
    <lineage>
        <taxon>Bacteria</taxon>
        <taxon>Bacillati</taxon>
        <taxon>Actinomycetota</taxon>
        <taxon>Actinomycetes</taxon>
        <taxon>Micrococcales</taxon>
        <taxon>Cellulomonadaceae</taxon>
        <taxon>Cellulomonas</taxon>
    </lineage>
</organism>
<dbReference type="GO" id="GO:0046872">
    <property type="term" value="F:metal ion binding"/>
    <property type="evidence" value="ECO:0007669"/>
    <property type="project" value="UniProtKB-KW"/>
</dbReference>
<comment type="cofactor">
    <cofactor evidence="1">
        <name>Mg(2+)</name>
        <dbReference type="ChEBI" id="CHEBI:18420"/>
    </cofactor>
</comment>
<evidence type="ECO:0000256" key="3">
    <source>
        <dbReference type="ARBA" id="ARBA00022679"/>
    </source>
</evidence>
<evidence type="ECO:0000256" key="1">
    <source>
        <dbReference type="ARBA" id="ARBA00001946"/>
    </source>
</evidence>
<dbReference type="InterPro" id="IPR043519">
    <property type="entry name" value="NT_sf"/>
</dbReference>
<evidence type="ECO:0000256" key="9">
    <source>
        <dbReference type="ARBA" id="ARBA00038276"/>
    </source>
</evidence>
<comment type="similarity">
    <text evidence="9">Belongs to the MntA antitoxin family.</text>
</comment>
<keyword evidence="5" id="KW-0479">Metal-binding</keyword>
<keyword evidence="6" id="KW-0547">Nucleotide-binding</keyword>
<keyword evidence="2" id="KW-1277">Toxin-antitoxin system</keyword>
<feature type="domain" description="Polymerase nucleotidyl transferase" evidence="11">
    <location>
        <begin position="47"/>
        <end position="124"/>
    </location>
</feature>
<keyword evidence="3" id="KW-0808">Transferase</keyword>
<name>A0A402DR72_9CELL</name>
<dbReference type="EMBL" id="BIMR01000112">
    <property type="protein sequence ID" value="GCE76605.1"/>
    <property type="molecule type" value="Genomic_DNA"/>
</dbReference>
<feature type="region of interest" description="Disordered" evidence="10">
    <location>
        <begin position="1"/>
        <end position="37"/>
    </location>
</feature>
<evidence type="ECO:0000256" key="2">
    <source>
        <dbReference type="ARBA" id="ARBA00022649"/>
    </source>
</evidence>
<dbReference type="SUPFAM" id="SSF81301">
    <property type="entry name" value="Nucleotidyltransferase"/>
    <property type="match status" value="1"/>
</dbReference>
<dbReference type="PANTHER" id="PTHR33571:SF12">
    <property type="entry name" value="BSL3053 PROTEIN"/>
    <property type="match status" value="1"/>
</dbReference>
<evidence type="ECO:0000313" key="13">
    <source>
        <dbReference type="Proteomes" id="UP000289954"/>
    </source>
</evidence>
<proteinExistence type="inferred from homology"/>
<dbReference type="CDD" id="cd05403">
    <property type="entry name" value="NT_KNTase_like"/>
    <property type="match status" value="1"/>
</dbReference>
<dbReference type="RefSeq" id="WP_218022737.1">
    <property type="nucleotide sequence ID" value="NZ_BIMR01000112.1"/>
</dbReference>
<protein>
    <recommendedName>
        <fullName evidence="11">Polymerase nucleotidyl transferase domain-containing protein</fullName>
    </recommendedName>
</protein>
<keyword evidence="7" id="KW-0067">ATP-binding</keyword>
<accession>A0A402DR72</accession>
<evidence type="ECO:0000259" key="11">
    <source>
        <dbReference type="Pfam" id="PF01909"/>
    </source>
</evidence>
<dbReference type="InterPro" id="IPR052038">
    <property type="entry name" value="Type-VII_TA_antitoxin"/>
</dbReference>
<evidence type="ECO:0000256" key="4">
    <source>
        <dbReference type="ARBA" id="ARBA00022695"/>
    </source>
</evidence>
<evidence type="ECO:0000256" key="5">
    <source>
        <dbReference type="ARBA" id="ARBA00022723"/>
    </source>
</evidence>